<reference evidence="3" key="1">
    <citation type="journal article" date="2019" name="Int. J. Syst. Evol. Microbiol.">
        <title>The Global Catalogue of Microorganisms (GCM) 10K type strain sequencing project: providing services to taxonomists for standard genome sequencing and annotation.</title>
        <authorList>
            <consortium name="The Broad Institute Genomics Platform"/>
            <consortium name="The Broad Institute Genome Sequencing Center for Infectious Disease"/>
            <person name="Wu L."/>
            <person name="Ma J."/>
        </authorList>
    </citation>
    <scope>NUCLEOTIDE SEQUENCE [LARGE SCALE GENOMIC DNA]</scope>
    <source>
        <strain evidence="3">CCM 8936</strain>
    </source>
</reference>
<dbReference type="InterPro" id="IPR036291">
    <property type="entry name" value="NAD(P)-bd_dom_sf"/>
</dbReference>
<evidence type="ECO:0000313" key="3">
    <source>
        <dbReference type="Proteomes" id="UP001597251"/>
    </source>
</evidence>
<comment type="caution">
    <text evidence="2">The sequence shown here is derived from an EMBL/GenBank/DDBJ whole genome shotgun (WGS) entry which is preliminary data.</text>
</comment>
<evidence type="ECO:0000259" key="1">
    <source>
        <dbReference type="Pfam" id="PF01408"/>
    </source>
</evidence>
<dbReference type="InterPro" id="IPR000683">
    <property type="entry name" value="Gfo/Idh/MocA-like_OxRdtase_N"/>
</dbReference>
<keyword evidence="3" id="KW-1185">Reference proteome</keyword>
<dbReference type="EMBL" id="JBHTOI010000049">
    <property type="protein sequence ID" value="MFD1419221.1"/>
    <property type="molecule type" value="Genomic_DNA"/>
</dbReference>
<accession>A0ABW4BWA6</accession>
<gene>
    <name evidence="2" type="ORF">ACFQ42_10750</name>
</gene>
<dbReference type="Gene3D" id="3.30.360.10">
    <property type="entry name" value="Dihydrodipicolinate Reductase, domain 2"/>
    <property type="match status" value="1"/>
</dbReference>
<sequence length="332" mass="37072">MISLGIIGTNWITKQFVDASDETKSFKLTHVYSRTEAKAQLFVDDLSKSNINISTDLEQFFGSTDFDTVYIASPNSLHFSQAKLAIEHSKNVIVEKPSASNIREFTILDQLAHQKGVFLIEAARHIQEPIFKTVQEYVETNRDQLTGATISYMKYSSKFDDFLSGNTPNVFSTNFSGGALYDLGVYTVYDAVVLFGQPEDVRYQAEFLSSGIDGSGTLTLNYNDFDVNIIVGKTKNSFLPTEIYFGKKTLLLDNGGDITKVSEAGAKKEITEIPTTKSDNPMDSESVEFARIINENDQAAYDKLFGYARKVNRILEQARMSAGLVFKADKEY</sequence>
<evidence type="ECO:0000313" key="2">
    <source>
        <dbReference type="EMBL" id="MFD1419221.1"/>
    </source>
</evidence>
<dbReference type="SUPFAM" id="SSF55347">
    <property type="entry name" value="Glyceraldehyde-3-phosphate dehydrogenase-like, C-terminal domain"/>
    <property type="match status" value="1"/>
</dbReference>
<dbReference type="RefSeq" id="WP_125675353.1">
    <property type="nucleotide sequence ID" value="NZ_JBHTOI010000049.1"/>
</dbReference>
<dbReference type="Pfam" id="PF01408">
    <property type="entry name" value="GFO_IDH_MocA"/>
    <property type="match status" value="1"/>
</dbReference>
<dbReference type="PANTHER" id="PTHR43054">
    <property type="match status" value="1"/>
</dbReference>
<dbReference type="SUPFAM" id="SSF51735">
    <property type="entry name" value="NAD(P)-binding Rossmann-fold domains"/>
    <property type="match status" value="1"/>
</dbReference>
<feature type="domain" description="Gfo/Idh/MocA-like oxidoreductase N-terminal" evidence="1">
    <location>
        <begin position="3"/>
        <end position="119"/>
    </location>
</feature>
<protein>
    <submittedName>
        <fullName evidence="2">Gfo/Idh/MocA family protein</fullName>
    </submittedName>
</protein>
<dbReference type="PANTHER" id="PTHR43054:SF1">
    <property type="entry name" value="SCYLLO-INOSITOL 2-DEHYDROGENASE (NADP(+)) IOLU"/>
    <property type="match status" value="1"/>
</dbReference>
<name>A0ABW4BWA6_9LACO</name>
<dbReference type="Proteomes" id="UP001597251">
    <property type="component" value="Unassembled WGS sequence"/>
</dbReference>
<proteinExistence type="predicted"/>
<organism evidence="2 3">
    <name type="scientific">Companilactobacillus keshanensis</name>
    <dbReference type="NCBI Taxonomy" id="2486003"/>
    <lineage>
        <taxon>Bacteria</taxon>
        <taxon>Bacillati</taxon>
        <taxon>Bacillota</taxon>
        <taxon>Bacilli</taxon>
        <taxon>Lactobacillales</taxon>
        <taxon>Lactobacillaceae</taxon>
        <taxon>Companilactobacillus</taxon>
    </lineage>
</organism>
<dbReference type="Gene3D" id="3.40.50.720">
    <property type="entry name" value="NAD(P)-binding Rossmann-like Domain"/>
    <property type="match status" value="1"/>
</dbReference>